<keyword evidence="9" id="KW-0645">Protease</keyword>
<accession>A0A844WCG0</accession>
<evidence type="ECO:0000256" key="1">
    <source>
        <dbReference type="ARBA" id="ARBA00004141"/>
    </source>
</evidence>
<evidence type="ECO:0000256" key="6">
    <source>
        <dbReference type="ARBA" id="ARBA00023136"/>
    </source>
</evidence>
<dbReference type="GO" id="GO:0004252">
    <property type="term" value="F:serine-type endopeptidase activity"/>
    <property type="evidence" value="ECO:0007669"/>
    <property type="project" value="InterPro"/>
</dbReference>
<dbReference type="AlphaFoldDB" id="A0A844WCG0"/>
<dbReference type="InterPro" id="IPR035952">
    <property type="entry name" value="Rhomboid-like_sf"/>
</dbReference>
<feature type="transmembrane region" description="Helical" evidence="7">
    <location>
        <begin position="177"/>
        <end position="202"/>
    </location>
</feature>
<gene>
    <name evidence="9" type="ORF">GLS40_07540</name>
</gene>
<dbReference type="SUPFAM" id="SSF144091">
    <property type="entry name" value="Rhomboid-like"/>
    <property type="match status" value="1"/>
</dbReference>
<evidence type="ECO:0000313" key="9">
    <source>
        <dbReference type="EMBL" id="MWB77872.1"/>
    </source>
</evidence>
<dbReference type="GO" id="GO:0006508">
    <property type="term" value="P:proteolysis"/>
    <property type="evidence" value="ECO:0007669"/>
    <property type="project" value="UniProtKB-KW"/>
</dbReference>
<comment type="subcellular location">
    <subcellularLocation>
        <location evidence="1">Membrane</location>
        <topology evidence="1">Multi-pass membrane protein</topology>
    </subcellularLocation>
</comment>
<feature type="transmembrane region" description="Helical" evidence="7">
    <location>
        <begin position="21"/>
        <end position="44"/>
    </location>
</feature>
<feature type="transmembrane region" description="Helical" evidence="7">
    <location>
        <begin position="143"/>
        <end position="165"/>
    </location>
</feature>
<keyword evidence="9" id="KW-0378">Hydrolase</keyword>
<feature type="transmembrane region" description="Helical" evidence="7">
    <location>
        <begin position="89"/>
        <end position="107"/>
    </location>
</feature>
<evidence type="ECO:0000313" key="10">
    <source>
        <dbReference type="Proteomes" id="UP000443843"/>
    </source>
</evidence>
<evidence type="ECO:0000259" key="8">
    <source>
        <dbReference type="Pfam" id="PF01694"/>
    </source>
</evidence>
<sequence>MALPDGEPPRFESAVNPLPPAVWLLFLAIIGVEAALTLGANGIVGGPGAVGWRLQAIRDYGFSAQVFQWMLEQHFWPREHLLRFVTYPFIHPVFTSTLFSCAMLLALGKWVGEIMGSLAVLVIFFAAAILGALLYGLLATEDFPLIGAFPPVYGLIGAFTWALWVRLRAYGQQQLRAFTLIGVLMGLQLLFGLIFGATQGWIADIGGFIAGFVLAPVLVPGGFRALVARLRREG</sequence>
<evidence type="ECO:0000256" key="2">
    <source>
        <dbReference type="ARBA" id="ARBA00022475"/>
    </source>
</evidence>
<organism evidence="9 10">
    <name type="scientific">Pseudooceanicola pacificus</name>
    <dbReference type="NCBI Taxonomy" id="2676438"/>
    <lineage>
        <taxon>Bacteria</taxon>
        <taxon>Pseudomonadati</taxon>
        <taxon>Pseudomonadota</taxon>
        <taxon>Alphaproteobacteria</taxon>
        <taxon>Rhodobacterales</taxon>
        <taxon>Paracoccaceae</taxon>
        <taxon>Pseudooceanicola</taxon>
    </lineage>
</organism>
<feature type="domain" description="Peptidase S54 rhomboid" evidence="8">
    <location>
        <begin position="79"/>
        <end position="219"/>
    </location>
</feature>
<dbReference type="GO" id="GO:0016020">
    <property type="term" value="C:membrane"/>
    <property type="evidence" value="ECO:0007669"/>
    <property type="project" value="UniProtKB-SubCell"/>
</dbReference>
<keyword evidence="6 7" id="KW-0472">Membrane</keyword>
<dbReference type="Gene3D" id="1.20.1540.10">
    <property type="entry name" value="Rhomboid-like"/>
    <property type="match status" value="1"/>
</dbReference>
<dbReference type="EMBL" id="WNXQ01000003">
    <property type="protein sequence ID" value="MWB77872.1"/>
    <property type="molecule type" value="Genomic_DNA"/>
</dbReference>
<dbReference type="PANTHER" id="PTHR43066">
    <property type="entry name" value="RHOMBOID-RELATED PROTEIN"/>
    <property type="match status" value="1"/>
</dbReference>
<keyword evidence="2" id="KW-1003">Cell membrane</keyword>
<dbReference type="PANTHER" id="PTHR43066:SF26">
    <property type="entry name" value="RHOMBOID PROTEASE GLPG"/>
    <property type="match status" value="1"/>
</dbReference>
<feature type="transmembrane region" description="Helical" evidence="7">
    <location>
        <begin position="114"/>
        <end position="137"/>
    </location>
</feature>
<protein>
    <submittedName>
        <fullName evidence="9">Rhomboid family intramembrane serine protease</fullName>
    </submittedName>
</protein>
<evidence type="ECO:0000256" key="3">
    <source>
        <dbReference type="ARBA" id="ARBA00022519"/>
    </source>
</evidence>
<keyword evidence="5 7" id="KW-1133">Transmembrane helix</keyword>
<proteinExistence type="predicted"/>
<comment type="caution">
    <text evidence="9">The sequence shown here is derived from an EMBL/GenBank/DDBJ whole genome shotgun (WGS) entry which is preliminary data.</text>
</comment>
<feature type="transmembrane region" description="Helical" evidence="7">
    <location>
        <begin position="208"/>
        <end position="227"/>
    </location>
</feature>
<dbReference type="InterPro" id="IPR022764">
    <property type="entry name" value="Peptidase_S54_rhomboid_dom"/>
</dbReference>
<dbReference type="Pfam" id="PF01694">
    <property type="entry name" value="Rhomboid"/>
    <property type="match status" value="1"/>
</dbReference>
<keyword evidence="3" id="KW-0997">Cell inner membrane</keyword>
<dbReference type="Proteomes" id="UP000443843">
    <property type="component" value="Unassembled WGS sequence"/>
</dbReference>
<evidence type="ECO:0000256" key="4">
    <source>
        <dbReference type="ARBA" id="ARBA00022692"/>
    </source>
</evidence>
<reference evidence="9 10" key="1">
    <citation type="submission" date="2019-11" db="EMBL/GenBank/DDBJ databases">
        <title>Pseudooceanicola pacifica sp. nov., isolated from deep-sea sediment of the Pacific Ocean.</title>
        <authorList>
            <person name="Lyu L."/>
        </authorList>
    </citation>
    <scope>NUCLEOTIDE SEQUENCE [LARGE SCALE GENOMIC DNA]</scope>
    <source>
        <strain evidence="9 10">216_PA32_1</strain>
    </source>
</reference>
<keyword evidence="4 7" id="KW-0812">Transmembrane</keyword>
<name>A0A844WCG0_9RHOB</name>
<dbReference type="RefSeq" id="WP_160382126.1">
    <property type="nucleotide sequence ID" value="NZ_WNXQ01000003.1"/>
</dbReference>
<evidence type="ECO:0000256" key="7">
    <source>
        <dbReference type="SAM" id="Phobius"/>
    </source>
</evidence>
<keyword evidence="10" id="KW-1185">Reference proteome</keyword>
<evidence type="ECO:0000256" key="5">
    <source>
        <dbReference type="ARBA" id="ARBA00022989"/>
    </source>
</evidence>